<comment type="caution">
    <text evidence="1">The sequence shown here is derived from an EMBL/GenBank/DDBJ whole genome shotgun (WGS) entry which is preliminary data.</text>
</comment>
<dbReference type="SUPFAM" id="SSF101801">
    <property type="entry name" value="Surface presentation of antigens (SPOA)"/>
    <property type="match status" value="1"/>
</dbReference>
<dbReference type="InterPro" id="IPR036429">
    <property type="entry name" value="SpoA-like_sf"/>
</dbReference>
<reference evidence="1 2" key="1">
    <citation type="journal article" date="2013" name="PLoS ONE">
        <title>Bacterial endosymbiosis in a chordate host: long-term co-evolution and conservation of secondary metabolism.</title>
        <authorList>
            <person name="Kwan J.C."/>
            <person name="Schmidt E.W."/>
        </authorList>
    </citation>
    <scope>NUCLEOTIDE SEQUENCE [LARGE SCALE GENOMIC DNA]</scope>
    <source>
        <strain evidence="2">L6</strain>
    </source>
</reference>
<keyword evidence="2" id="KW-1185">Reference proteome</keyword>
<evidence type="ECO:0000313" key="1">
    <source>
        <dbReference type="EMBL" id="ETO91884.1"/>
    </source>
</evidence>
<dbReference type="Proteomes" id="UP000018951">
    <property type="component" value="Unassembled WGS sequence"/>
</dbReference>
<proteinExistence type="predicted"/>
<accession>W2V0U2</accession>
<evidence type="ECO:0000313" key="2">
    <source>
        <dbReference type="Proteomes" id="UP000018951"/>
    </source>
</evidence>
<organism evidence="1 2">
    <name type="scientific">Candidatus Xenolissoclinum pacificiensis L6</name>
    <dbReference type="NCBI Taxonomy" id="1401685"/>
    <lineage>
        <taxon>Bacteria</taxon>
        <taxon>Pseudomonadati</taxon>
        <taxon>Pseudomonadota</taxon>
        <taxon>Alphaproteobacteria</taxon>
        <taxon>Rickettsiales</taxon>
        <taxon>Anaplasmataceae</taxon>
        <taxon>Candidatus Xenolissoclinum</taxon>
    </lineage>
</organism>
<gene>
    <name evidence="1" type="ORF">P857_1064</name>
</gene>
<sequence>MQDLNDADEQVFCEATKNLMIEKLNRYKIYLSDINMEFTRGHTLDNIEDFSHFNVSDESVIAISANKDLKDAFLLNNAQISQSSASDNLSIKNTIFQEFIDELMQIICHSAKYVLDVNILKNIFHSAPSKLILSNRKGLLLNISANSVTSKPSKALHIALFFLNGIPGMLSKESTPHRQITRNRVNDIKLKFAAVLRLPVENISFLKKIKTKQEISLPINALDNIECMLENSKIGVGTLGSVNDRPAIQIKSLSGGKTCHIQK</sequence>
<protein>
    <submittedName>
        <fullName evidence="1">Uncharacterized protein</fullName>
    </submittedName>
</protein>
<dbReference type="AlphaFoldDB" id="W2V0U2"/>
<dbReference type="EMBL" id="AXCJ01000001">
    <property type="protein sequence ID" value="ETO91884.1"/>
    <property type="molecule type" value="Genomic_DNA"/>
</dbReference>
<name>W2V0U2_9RICK</name>